<dbReference type="RefSeq" id="WP_369331650.1">
    <property type="nucleotide sequence ID" value="NZ_JAULBC010000008.1"/>
</dbReference>
<dbReference type="PRINTS" id="PR00111">
    <property type="entry name" value="ABHYDROLASE"/>
</dbReference>
<gene>
    <name evidence="4" type="ORF">QTN47_22185</name>
</gene>
<dbReference type="PRINTS" id="PR00793">
    <property type="entry name" value="PROAMNOPTASE"/>
</dbReference>
<proteinExistence type="inferred from homology"/>
<evidence type="ECO:0000259" key="3">
    <source>
        <dbReference type="Pfam" id="PF00561"/>
    </source>
</evidence>
<keyword evidence="2 4" id="KW-0378">Hydrolase</keyword>
<keyword evidence="5" id="KW-1185">Reference proteome</keyword>
<dbReference type="Pfam" id="PF00561">
    <property type="entry name" value="Abhydrolase_1"/>
    <property type="match status" value="1"/>
</dbReference>
<dbReference type="InterPro" id="IPR002410">
    <property type="entry name" value="Peptidase_S33"/>
</dbReference>
<dbReference type="InterPro" id="IPR050266">
    <property type="entry name" value="AB_hydrolase_sf"/>
</dbReference>
<protein>
    <submittedName>
        <fullName evidence="4">Alpha/beta hydrolase</fullName>
    </submittedName>
</protein>
<dbReference type="InterPro" id="IPR000073">
    <property type="entry name" value="AB_hydrolase_1"/>
</dbReference>
<dbReference type="InterPro" id="IPR029058">
    <property type="entry name" value="AB_hydrolase_fold"/>
</dbReference>
<evidence type="ECO:0000313" key="5">
    <source>
        <dbReference type="Proteomes" id="UP001560573"/>
    </source>
</evidence>
<feature type="domain" description="AB hydrolase-1" evidence="3">
    <location>
        <begin position="53"/>
        <end position="289"/>
    </location>
</feature>
<dbReference type="EMBL" id="JAULBC010000008">
    <property type="protein sequence ID" value="MEX6690235.1"/>
    <property type="molecule type" value="Genomic_DNA"/>
</dbReference>
<accession>A0ABV3ZL40</accession>
<dbReference type="SUPFAM" id="SSF53474">
    <property type="entry name" value="alpha/beta-Hydrolases"/>
    <property type="match status" value="1"/>
</dbReference>
<dbReference type="Proteomes" id="UP001560573">
    <property type="component" value="Unassembled WGS sequence"/>
</dbReference>
<evidence type="ECO:0000313" key="4">
    <source>
        <dbReference type="EMBL" id="MEX6690235.1"/>
    </source>
</evidence>
<comment type="caution">
    <text evidence="4">The sequence shown here is derived from an EMBL/GenBank/DDBJ whole genome shotgun (WGS) entry which is preliminary data.</text>
</comment>
<dbReference type="Gene3D" id="3.40.50.1820">
    <property type="entry name" value="alpha/beta hydrolase"/>
    <property type="match status" value="1"/>
</dbReference>
<dbReference type="GO" id="GO:0016787">
    <property type="term" value="F:hydrolase activity"/>
    <property type="evidence" value="ECO:0007669"/>
    <property type="project" value="UniProtKB-KW"/>
</dbReference>
<evidence type="ECO:0000256" key="1">
    <source>
        <dbReference type="ARBA" id="ARBA00010088"/>
    </source>
</evidence>
<dbReference type="PANTHER" id="PTHR43798">
    <property type="entry name" value="MONOACYLGLYCEROL LIPASE"/>
    <property type="match status" value="1"/>
</dbReference>
<evidence type="ECO:0000256" key="2">
    <source>
        <dbReference type="ARBA" id="ARBA00022801"/>
    </source>
</evidence>
<reference evidence="4 5" key="1">
    <citation type="submission" date="2023-07" db="EMBL/GenBank/DDBJ databases">
        <authorList>
            <person name="Lian W.-H."/>
        </authorList>
    </citation>
    <scope>NUCLEOTIDE SEQUENCE [LARGE SCALE GENOMIC DNA]</scope>
    <source>
        <strain evidence="4 5">SYSU DXS3180</strain>
    </source>
</reference>
<comment type="similarity">
    <text evidence="1">Belongs to the peptidase S33 family.</text>
</comment>
<name>A0ABV3ZL40_9BACT</name>
<sequence length="302" mass="34144">MRYLPLTAFLYLASLSFCLSQNIIPKRINDSTFLTSDNVALYLKVSGHGEPCIFVHGGPGAWSKSFEMLGGNALEQQLTMYYYDQRGCGRSRSPANNDYSMERMIDDIENIRAITKSNKIYLVAHSFGGVLAFNYAKKYPEHVKGLILLNSTLYVNNSLLNQVAFINTLLKQNFPIKDSDSVLQNFLAAKKLLREKNMEYKMLSDNKATVEQLDSIDAETRNYSFAQKAFAMPGYFGDFTKATSGVNVPVLVISGTRDHNIGPDHYKLFKFPNQQIKIIEGGHVLYYENNAVFKKAIFDFVK</sequence>
<organism evidence="4 5">
    <name type="scientific">Danxiaibacter flavus</name>
    <dbReference type="NCBI Taxonomy" id="3049108"/>
    <lineage>
        <taxon>Bacteria</taxon>
        <taxon>Pseudomonadati</taxon>
        <taxon>Bacteroidota</taxon>
        <taxon>Chitinophagia</taxon>
        <taxon>Chitinophagales</taxon>
        <taxon>Chitinophagaceae</taxon>
        <taxon>Danxiaibacter</taxon>
    </lineage>
</organism>